<dbReference type="Gene3D" id="3.40.50.300">
    <property type="entry name" value="P-loop containing nucleotide triphosphate hydrolases"/>
    <property type="match status" value="1"/>
</dbReference>
<evidence type="ECO:0000259" key="3">
    <source>
        <dbReference type="Pfam" id="PF00437"/>
    </source>
</evidence>
<dbReference type="OrthoDB" id="9810761at2"/>
<dbReference type="SUPFAM" id="SSF52540">
    <property type="entry name" value="P-loop containing nucleoside triphosphate hydrolases"/>
    <property type="match status" value="1"/>
</dbReference>
<dbReference type="Proteomes" id="UP000000447">
    <property type="component" value="Chromosome"/>
</dbReference>
<evidence type="ECO:0000256" key="2">
    <source>
        <dbReference type="SAM" id="MobiDB-lite"/>
    </source>
</evidence>
<accession>B9L013</accession>
<dbReference type="HOGENOM" id="CLU_005379_4_1_0"/>
<dbReference type="EMBL" id="CP001275">
    <property type="protein sequence ID" value="ACM06288.1"/>
    <property type="molecule type" value="Genomic_DNA"/>
</dbReference>
<gene>
    <name evidence="4" type="ordered locus">trd_1011</name>
</gene>
<evidence type="ECO:0000256" key="1">
    <source>
        <dbReference type="ARBA" id="ARBA00006611"/>
    </source>
</evidence>
<dbReference type="InterPro" id="IPR001482">
    <property type="entry name" value="T2SS/T4SS_dom"/>
</dbReference>
<dbReference type="RefSeq" id="WP_015921971.1">
    <property type="nucleotide sequence ID" value="NC_011959.1"/>
</dbReference>
<dbReference type="eggNOG" id="COG4962">
    <property type="taxonomic scope" value="Bacteria"/>
</dbReference>
<name>B9L013_THERP</name>
<reference evidence="4 5" key="1">
    <citation type="journal article" date="2009" name="PLoS ONE">
        <title>Complete genome sequence of the aerobic CO-oxidizing thermophile Thermomicrobium roseum.</title>
        <authorList>
            <person name="Wu D."/>
            <person name="Raymond J."/>
            <person name="Wu M."/>
            <person name="Chatterji S."/>
            <person name="Ren Q."/>
            <person name="Graham J.E."/>
            <person name="Bryant D.A."/>
            <person name="Robb F."/>
            <person name="Colman A."/>
            <person name="Tallon L.J."/>
            <person name="Badger J.H."/>
            <person name="Madupu R."/>
            <person name="Ward N.L."/>
            <person name="Eisen J.A."/>
        </authorList>
    </citation>
    <scope>NUCLEOTIDE SEQUENCE [LARGE SCALE GENOMIC DNA]</scope>
    <source>
        <strain evidence="5">ATCC 27502 / DSM 5159 / P-2</strain>
    </source>
</reference>
<dbReference type="InterPro" id="IPR050921">
    <property type="entry name" value="T4SS_GSP_E_ATPase"/>
</dbReference>
<dbReference type="GO" id="GO:0016887">
    <property type="term" value="F:ATP hydrolysis activity"/>
    <property type="evidence" value="ECO:0007669"/>
    <property type="project" value="InterPro"/>
</dbReference>
<dbReference type="PANTHER" id="PTHR30486">
    <property type="entry name" value="TWITCHING MOTILITY PROTEIN PILT"/>
    <property type="match status" value="1"/>
</dbReference>
<sequence length="483" mass="53511">MSLLRRLSTAGDTGLLATEVPADRPDEPEQSRGPMGTGQLAQTLKRPSLRASAAASSNENAFQQLKGRVQQRVIAELDPRMDLSDPDRVRRTLEETFLSVLESEGIVLGRTERHRLFEAIVAEILGYGPIEPLLKDNTVTEIMVNGPKQVWVERNGKLEKTAIEFDDDDHVMRIIDRIVSPLGRRIDESSPMVDARLPDGSRINAVIPPISLVGPCLTIRKFSRDPLTVDDLIRFGTMTPEITQFLKACVNARLNIVVSGGTGSGKTTLLNVLSSFIPSDERIVTIENAAELQLRQEHVVTLESRPPNIEGKGEVTIRDLVINALRMRPDRIVVGECRGGEALDMLQAMNTGHDGSMTTVHSNSPRDTLHRLETMVLMAGMDLPVRAIREQIASALDLIIHMARLKDGSRKIVAITEVQGMEGDVIVLQDIFVFEQTGFENGKVLGRIRPTGVRPKFVEKFEVANIYLPPQIFGVNYQRPFGR</sequence>
<organism evidence="4 5">
    <name type="scientific">Thermomicrobium roseum (strain ATCC 27502 / DSM 5159 / P-2)</name>
    <dbReference type="NCBI Taxonomy" id="309801"/>
    <lineage>
        <taxon>Bacteria</taxon>
        <taxon>Pseudomonadati</taxon>
        <taxon>Thermomicrobiota</taxon>
        <taxon>Thermomicrobia</taxon>
        <taxon>Thermomicrobiales</taxon>
        <taxon>Thermomicrobiaceae</taxon>
        <taxon>Thermomicrobium</taxon>
    </lineage>
</organism>
<comment type="similarity">
    <text evidence="1">Belongs to the GSP E family.</text>
</comment>
<dbReference type="CDD" id="cd01130">
    <property type="entry name" value="VirB11-like_ATPase"/>
    <property type="match status" value="1"/>
</dbReference>
<proteinExistence type="inferred from homology"/>
<dbReference type="Gene3D" id="3.30.450.380">
    <property type="match status" value="1"/>
</dbReference>
<evidence type="ECO:0000313" key="5">
    <source>
        <dbReference type="Proteomes" id="UP000000447"/>
    </source>
</evidence>
<feature type="compositionally biased region" description="Basic and acidic residues" evidence="2">
    <location>
        <begin position="21"/>
        <end position="30"/>
    </location>
</feature>
<dbReference type="KEGG" id="tro:trd_1011"/>
<feature type="region of interest" description="Disordered" evidence="2">
    <location>
        <begin position="1"/>
        <end position="44"/>
    </location>
</feature>
<dbReference type="FunFam" id="3.40.50.300:FF:000521">
    <property type="entry name" value="Type II secretion system protein E"/>
    <property type="match status" value="1"/>
</dbReference>
<protein>
    <submittedName>
        <fullName evidence="4">CpaF</fullName>
    </submittedName>
</protein>
<dbReference type="AlphaFoldDB" id="B9L013"/>
<evidence type="ECO:0000313" key="4">
    <source>
        <dbReference type="EMBL" id="ACM06288.1"/>
    </source>
</evidence>
<keyword evidence="5" id="KW-1185">Reference proteome</keyword>
<dbReference type="InterPro" id="IPR027417">
    <property type="entry name" value="P-loop_NTPase"/>
</dbReference>
<feature type="domain" description="Bacterial type II secretion system protein E" evidence="3">
    <location>
        <begin position="127"/>
        <end position="407"/>
    </location>
</feature>
<dbReference type="STRING" id="309801.trd_1011"/>
<dbReference type="PANTHER" id="PTHR30486:SF15">
    <property type="entry name" value="TYPE II_IV SECRETION SYSTEM ATPASE"/>
    <property type="match status" value="1"/>
</dbReference>
<dbReference type="Pfam" id="PF00437">
    <property type="entry name" value="T2SSE"/>
    <property type="match status" value="1"/>
</dbReference>